<evidence type="ECO:0000313" key="2">
    <source>
        <dbReference type="Proteomes" id="UP000077266"/>
    </source>
</evidence>
<proteinExistence type="predicted"/>
<evidence type="ECO:0000313" key="1">
    <source>
        <dbReference type="EMBL" id="KZV80304.1"/>
    </source>
</evidence>
<keyword evidence="2" id="KW-1185">Reference proteome</keyword>
<dbReference type="AlphaFoldDB" id="A0A165BC77"/>
<dbReference type="InParanoid" id="A0A165BC77"/>
<dbReference type="Proteomes" id="UP000077266">
    <property type="component" value="Unassembled WGS sequence"/>
</dbReference>
<reference evidence="1 2" key="1">
    <citation type="journal article" date="2016" name="Mol. Biol. Evol.">
        <title>Comparative Genomics of Early-Diverging Mushroom-Forming Fungi Provides Insights into the Origins of Lignocellulose Decay Capabilities.</title>
        <authorList>
            <person name="Nagy L.G."/>
            <person name="Riley R."/>
            <person name="Tritt A."/>
            <person name="Adam C."/>
            <person name="Daum C."/>
            <person name="Floudas D."/>
            <person name="Sun H."/>
            <person name="Yadav J.S."/>
            <person name="Pangilinan J."/>
            <person name="Larsson K.H."/>
            <person name="Matsuura K."/>
            <person name="Barry K."/>
            <person name="Labutti K."/>
            <person name="Kuo R."/>
            <person name="Ohm R.A."/>
            <person name="Bhattacharya S.S."/>
            <person name="Shirouzu T."/>
            <person name="Yoshinaga Y."/>
            <person name="Martin F.M."/>
            <person name="Grigoriev I.V."/>
            <person name="Hibbett D.S."/>
        </authorList>
    </citation>
    <scope>NUCLEOTIDE SEQUENCE [LARGE SCALE GENOMIC DNA]</scope>
    <source>
        <strain evidence="1 2">HHB12029</strain>
    </source>
</reference>
<protein>
    <submittedName>
        <fullName evidence="1">Uncharacterized protein</fullName>
    </submittedName>
</protein>
<gene>
    <name evidence="1" type="ORF">EXIGLDRAFT_733264</name>
</gene>
<organism evidence="1 2">
    <name type="scientific">Exidia glandulosa HHB12029</name>
    <dbReference type="NCBI Taxonomy" id="1314781"/>
    <lineage>
        <taxon>Eukaryota</taxon>
        <taxon>Fungi</taxon>
        <taxon>Dikarya</taxon>
        <taxon>Basidiomycota</taxon>
        <taxon>Agaricomycotina</taxon>
        <taxon>Agaricomycetes</taxon>
        <taxon>Auriculariales</taxon>
        <taxon>Exidiaceae</taxon>
        <taxon>Exidia</taxon>
    </lineage>
</organism>
<dbReference type="EMBL" id="KV426497">
    <property type="protein sequence ID" value="KZV80304.1"/>
    <property type="molecule type" value="Genomic_DNA"/>
</dbReference>
<sequence>MNTGSCIHLLHHPASPCVRSPSTCRTCRRSQSILIPAAPRRVLEYAARAIVGGLGATGPSSRPSWVTLEATLATQYVMSWTT</sequence>
<accession>A0A165BC77</accession>
<name>A0A165BC77_EXIGL</name>